<feature type="domain" description="PGG" evidence="3">
    <location>
        <begin position="494"/>
        <end position="606"/>
    </location>
</feature>
<feature type="transmembrane region" description="Helical" evidence="2">
    <location>
        <begin position="502"/>
        <end position="520"/>
    </location>
</feature>
<keyword evidence="2" id="KW-0812">Transmembrane</keyword>
<accession>A0A834ZD49</accession>
<comment type="caution">
    <text evidence="4">The sequence shown here is derived from an EMBL/GenBank/DDBJ whole genome shotgun (WGS) entry which is preliminary data.</text>
</comment>
<feature type="transmembrane region" description="Helical" evidence="2">
    <location>
        <begin position="619"/>
        <end position="643"/>
    </location>
</feature>
<evidence type="ECO:0000313" key="4">
    <source>
        <dbReference type="EMBL" id="KAF8403425.1"/>
    </source>
</evidence>
<keyword evidence="2" id="KW-1133">Transmembrane helix</keyword>
<gene>
    <name evidence="4" type="ORF">HHK36_011529</name>
</gene>
<dbReference type="InterPro" id="IPR002110">
    <property type="entry name" value="Ankyrin_rpt"/>
</dbReference>
<feature type="region of interest" description="Disordered" evidence="1">
    <location>
        <begin position="1"/>
        <end position="22"/>
    </location>
</feature>
<dbReference type="AlphaFoldDB" id="A0A834ZD49"/>
<evidence type="ECO:0000259" key="3">
    <source>
        <dbReference type="Pfam" id="PF13962"/>
    </source>
</evidence>
<feature type="transmembrane region" description="Helical" evidence="2">
    <location>
        <begin position="582"/>
        <end position="607"/>
    </location>
</feature>
<feature type="transmembrane region" description="Helical" evidence="2">
    <location>
        <begin position="540"/>
        <end position="562"/>
    </location>
</feature>
<evidence type="ECO:0000313" key="5">
    <source>
        <dbReference type="Proteomes" id="UP000655225"/>
    </source>
</evidence>
<reference evidence="4 5" key="1">
    <citation type="submission" date="2020-04" db="EMBL/GenBank/DDBJ databases">
        <title>Plant Genome Project.</title>
        <authorList>
            <person name="Zhang R.-G."/>
        </authorList>
    </citation>
    <scope>NUCLEOTIDE SEQUENCE [LARGE SCALE GENOMIC DNA]</scope>
    <source>
        <strain evidence="4">YNK0</strain>
        <tissue evidence="4">Leaf</tissue>
    </source>
</reference>
<dbReference type="PANTHER" id="PTHR24177">
    <property type="entry name" value="CASKIN"/>
    <property type="match status" value="1"/>
</dbReference>
<dbReference type="OrthoDB" id="1921232at2759"/>
<keyword evidence="5" id="KW-1185">Reference proteome</keyword>
<dbReference type="GO" id="GO:0016020">
    <property type="term" value="C:membrane"/>
    <property type="evidence" value="ECO:0007669"/>
    <property type="project" value="TreeGrafter"/>
</dbReference>
<dbReference type="SMART" id="SM00248">
    <property type="entry name" value="ANK"/>
    <property type="match status" value="3"/>
</dbReference>
<name>A0A834ZD49_TETSI</name>
<dbReference type="PANTHER" id="PTHR24177:SF365">
    <property type="entry name" value="ANKYRIN REPEAT-CONTAINING PROTEIN NPR4-LIKE ISOFORM X1"/>
    <property type="match status" value="1"/>
</dbReference>
<dbReference type="Proteomes" id="UP000655225">
    <property type="component" value="Unassembled WGS sequence"/>
</dbReference>
<dbReference type="Pfam" id="PF12796">
    <property type="entry name" value="Ank_2"/>
    <property type="match status" value="1"/>
</dbReference>
<feature type="region of interest" description="Disordered" evidence="1">
    <location>
        <begin position="242"/>
        <end position="261"/>
    </location>
</feature>
<dbReference type="SUPFAM" id="SSF48403">
    <property type="entry name" value="Ankyrin repeat"/>
    <property type="match status" value="1"/>
</dbReference>
<organism evidence="4 5">
    <name type="scientific">Tetracentron sinense</name>
    <name type="common">Spur-leaf</name>
    <dbReference type="NCBI Taxonomy" id="13715"/>
    <lineage>
        <taxon>Eukaryota</taxon>
        <taxon>Viridiplantae</taxon>
        <taxon>Streptophyta</taxon>
        <taxon>Embryophyta</taxon>
        <taxon>Tracheophyta</taxon>
        <taxon>Spermatophyta</taxon>
        <taxon>Magnoliopsida</taxon>
        <taxon>Trochodendrales</taxon>
        <taxon>Trochodendraceae</taxon>
        <taxon>Tetracentron</taxon>
    </lineage>
</organism>
<keyword evidence="2" id="KW-0472">Membrane</keyword>
<proteinExistence type="predicted"/>
<protein>
    <recommendedName>
        <fullName evidence="3">PGG domain-containing protein</fullName>
    </recommendedName>
</protein>
<dbReference type="Pfam" id="PF13962">
    <property type="entry name" value="PGG"/>
    <property type="match status" value="1"/>
</dbReference>
<dbReference type="OMA" id="CICAQIS"/>
<dbReference type="EMBL" id="JABCRI010000007">
    <property type="protein sequence ID" value="KAF8403425.1"/>
    <property type="molecule type" value="Genomic_DNA"/>
</dbReference>
<dbReference type="Gene3D" id="1.25.40.20">
    <property type="entry name" value="Ankyrin repeat-containing domain"/>
    <property type="match status" value="1"/>
</dbReference>
<dbReference type="InterPro" id="IPR026961">
    <property type="entry name" value="PGG_dom"/>
</dbReference>
<dbReference type="InterPro" id="IPR036770">
    <property type="entry name" value="Ankyrin_rpt-contain_sf"/>
</dbReference>
<sequence>MEIQKHSDESMGGQTFAPQKRETQEVNRVDCSKLYNAACKGDWNSAVSFFKDHPKSENHVLNNYSQTALHVAAAEGQLQFVKKLSERMSTEALVSKDISGNTALHNAAFSGSTDVAKSIVRKSPALPQSRNNRGWTPLLCAATVAKPEQKDIVWYLCSVTKDEHPSPFHDDLGAKLICNMTASGFYDISLYLVKRYPHLSTASYGSDKVTVLSVMAERPSAFPTGSRLGFWQHFIYSHIDPPRRTVRGGDPEDPPESSTDPPAVALHHLVGWAKTAGSPSEIENLANEQETYLRKVFKWLNKELRKVIDERLSLAPGVNQVRELKLSHKHAIELVKHVCTQIPTSKFVWESNIFSTAIEFGIIELVIECLESFGHLNVSDDDLEKIGSMFHIAVRHRREKIFNLIYRWTTSTTIVGMITDELGNTMLHLAAKLAPSPQLNSITGAALQMQRELQWFKEVERLVQPAYRESKNKEGKTAQVIFTEEHKDLVEKGQKWMKETSSSCMVVATLIATVMFSAAFTVPGGNQSEGIPIFLKTNHFMIFAISDALALFSSLTSVLMFLSILTSRYAEEDFLYVLPKRLIIGLSSLFISIATMMIAFSTTLSIVLSKRFPWVSIPISSLACIPVTLFALLQFPLLVEIVLSTYGPKIFDRKN</sequence>
<evidence type="ECO:0000256" key="2">
    <source>
        <dbReference type="SAM" id="Phobius"/>
    </source>
</evidence>
<evidence type="ECO:0000256" key="1">
    <source>
        <dbReference type="SAM" id="MobiDB-lite"/>
    </source>
</evidence>